<dbReference type="GO" id="GO:0050839">
    <property type="term" value="F:cell adhesion molecule binding"/>
    <property type="evidence" value="ECO:0007669"/>
    <property type="project" value="TreeGrafter"/>
</dbReference>
<dbReference type="InterPro" id="IPR000782">
    <property type="entry name" value="FAS1_domain"/>
</dbReference>
<dbReference type="HOGENOM" id="CLU_031281_4_0_6"/>
<dbReference type="eggNOG" id="COG2335">
    <property type="taxonomic scope" value="Bacteria"/>
</dbReference>
<evidence type="ECO:0000313" key="3">
    <source>
        <dbReference type="Proteomes" id="UP000005275"/>
    </source>
</evidence>
<feature type="domain" description="FAS1" evidence="1">
    <location>
        <begin position="70"/>
        <end position="198"/>
    </location>
</feature>
<sequence>MSNASTSSISPVTGILMLSIALGPLAALSLGSRYADEETFERARAGLQNATPTDRFAHYDSLRDPSYGAAKSITDITQGSGLFSELQAAIEAAGAEAMLSEGGPYTVFAPSNEAFSRIPAEQLQALLSDKERLNQVIAAHVVPGRLSPTELMQLESAPTLSGDRVAISVPGMIKVGDATISQSIAARNGVVHVIDRVLL</sequence>
<reference evidence="2 3" key="1">
    <citation type="submission" date="2013-12" db="EMBL/GenBank/DDBJ databases">
        <authorList>
            <consortium name="DOE Joint Genome Institute"/>
            <person name="Bryant D.A."/>
            <person name="Huntemann M."/>
            <person name="Han J."/>
            <person name="Chen A."/>
            <person name="Kyrpides N."/>
            <person name="Mavromatis K."/>
            <person name="Markowitz V."/>
            <person name="Palaniappan K."/>
            <person name="Ivanova N."/>
            <person name="Schaumberg A."/>
            <person name="Pati A."/>
            <person name="Liolios K."/>
            <person name="Nordberg H.P."/>
            <person name="Cantor M.N."/>
            <person name="Hua S.X."/>
            <person name="Woyke T."/>
        </authorList>
    </citation>
    <scope>NUCLEOTIDE SEQUENCE [LARGE SCALE GENOMIC DNA]</scope>
    <source>
        <strain evidence="2 3">984</strain>
    </source>
</reference>
<dbReference type="Proteomes" id="UP000005275">
    <property type="component" value="Chromosome"/>
</dbReference>
<evidence type="ECO:0000259" key="1">
    <source>
        <dbReference type="PROSITE" id="PS50213"/>
    </source>
</evidence>
<dbReference type="GO" id="GO:0007155">
    <property type="term" value="P:cell adhesion"/>
    <property type="evidence" value="ECO:0007669"/>
    <property type="project" value="TreeGrafter"/>
</dbReference>
<dbReference type="FunFam" id="2.30.180.10:FF:000014">
    <property type="entry name" value="Stabilin 1"/>
    <property type="match status" value="1"/>
</dbReference>
<gene>
    <name evidence="2" type="ORF">MARPU_07425</name>
</gene>
<keyword evidence="3" id="KW-1185">Reference proteome</keyword>
<dbReference type="InterPro" id="IPR050904">
    <property type="entry name" value="Adhesion/Biosynth-related"/>
</dbReference>
<dbReference type="KEGG" id="mpur:MARPU_07425"/>
<dbReference type="OrthoDB" id="9800666at2"/>
<dbReference type="STRING" id="765910.MARPU_07425"/>
<dbReference type="Gene3D" id="2.30.180.10">
    <property type="entry name" value="FAS1 domain"/>
    <property type="match status" value="1"/>
</dbReference>
<dbReference type="GO" id="GO:0005615">
    <property type="term" value="C:extracellular space"/>
    <property type="evidence" value="ECO:0007669"/>
    <property type="project" value="TreeGrafter"/>
</dbReference>
<organism evidence="2 3">
    <name type="scientific">Marichromatium purpuratum 984</name>
    <dbReference type="NCBI Taxonomy" id="765910"/>
    <lineage>
        <taxon>Bacteria</taxon>
        <taxon>Pseudomonadati</taxon>
        <taxon>Pseudomonadota</taxon>
        <taxon>Gammaproteobacteria</taxon>
        <taxon>Chromatiales</taxon>
        <taxon>Chromatiaceae</taxon>
        <taxon>Marichromatium</taxon>
    </lineage>
</organism>
<dbReference type="EMBL" id="CP007031">
    <property type="protein sequence ID" value="AHF03711.1"/>
    <property type="molecule type" value="Genomic_DNA"/>
</dbReference>
<evidence type="ECO:0000313" key="2">
    <source>
        <dbReference type="EMBL" id="AHF03711.1"/>
    </source>
</evidence>
<accession>W0E3R3</accession>
<dbReference type="SUPFAM" id="SSF82153">
    <property type="entry name" value="FAS1 domain"/>
    <property type="match status" value="1"/>
</dbReference>
<dbReference type="InterPro" id="IPR036378">
    <property type="entry name" value="FAS1_dom_sf"/>
</dbReference>
<dbReference type="SMART" id="SM00554">
    <property type="entry name" value="FAS1"/>
    <property type="match status" value="1"/>
</dbReference>
<name>W0E3R3_MARPU</name>
<dbReference type="GO" id="GO:0030198">
    <property type="term" value="P:extracellular matrix organization"/>
    <property type="evidence" value="ECO:0007669"/>
    <property type="project" value="TreeGrafter"/>
</dbReference>
<dbReference type="Pfam" id="PF02469">
    <property type="entry name" value="Fasciclin"/>
    <property type="match status" value="1"/>
</dbReference>
<dbReference type="PANTHER" id="PTHR10900:SF124">
    <property type="entry name" value="FI05614P"/>
    <property type="match status" value="1"/>
</dbReference>
<dbReference type="PANTHER" id="PTHR10900">
    <property type="entry name" value="PERIOSTIN-RELATED"/>
    <property type="match status" value="1"/>
</dbReference>
<proteinExistence type="predicted"/>
<dbReference type="GO" id="GO:0031012">
    <property type="term" value="C:extracellular matrix"/>
    <property type="evidence" value="ECO:0007669"/>
    <property type="project" value="TreeGrafter"/>
</dbReference>
<dbReference type="RefSeq" id="WP_005223760.1">
    <property type="nucleotide sequence ID" value="NZ_CP007031.1"/>
</dbReference>
<protein>
    <submittedName>
        <fullName evidence="2">Fasciclin</fullName>
    </submittedName>
</protein>
<dbReference type="PROSITE" id="PS50213">
    <property type="entry name" value="FAS1"/>
    <property type="match status" value="1"/>
</dbReference>
<dbReference type="AlphaFoldDB" id="W0E3R3"/>